<feature type="domain" description="NAD(P)-binding" evidence="1">
    <location>
        <begin position="7"/>
        <end position="200"/>
    </location>
</feature>
<reference evidence="2" key="1">
    <citation type="submission" date="2020-10" db="EMBL/GenBank/DDBJ databases">
        <title>Sequencing the genomes of 1000 actinobacteria strains.</title>
        <authorList>
            <person name="Klenk H.-P."/>
        </authorList>
    </citation>
    <scope>NUCLEOTIDE SEQUENCE</scope>
    <source>
        <strain evidence="2">DSM 46832</strain>
    </source>
</reference>
<dbReference type="Pfam" id="PF13460">
    <property type="entry name" value="NAD_binding_10"/>
    <property type="match status" value="1"/>
</dbReference>
<evidence type="ECO:0000313" key="3">
    <source>
        <dbReference type="Proteomes" id="UP000649753"/>
    </source>
</evidence>
<dbReference type="SUPFAM" id="SSF51735">
    <property type="entry name" value="NAD(P)-binding Rossmann-fold domains"/>
    <property type="match status" value="1"/>
</dbReference>
<dbReference type="RefSeq" id="WP_192766361.1">
    <property type="nucleotide sequence ID" value="NZ_JADBEB010000001.1"/>
</dbReference>
<accession>A0A927M3W6</accession>
<comment type="caution">
    <text evidence="2">The sequence shown here is derived from an EMBL/GenBank/DDBJ whole genome shotgun (WGS) entry which is preliminary data.</text>
</comment>
<evidence type="ECO:0000313" key="2">
    <source>
        <dbReference type="EMBL" id="MBE1486320.1"/>
    </source>
</evidence>
<organism evidence="2 3">
    <name type="scientific">Plantactinospora soyae</name>
    <dbReference type="NCBI Taxonomy" id="1544732"/>
    <lineage>
        <taxon>Bacteria</taxon>
        <taxon>Bacillati</taxon>
        <taxon>Actinomycetota</taxon>
        <taxon>Actinomycetes</taxon>
        <taxon>Micromonosporales</taxon>
        <taxon>Micromonosporaceae</taxon>
        <taxon>Plantactinospora</taxon>
    </lineage>
</organism>
<sequence length="213" mass="22396">MRLTVFGATGGTGRLLVRQALAAGHEVTAVVRKPTVPAIDHPSLEIVVADVFDPASLTAALTGSVAALSALGPHGRNDTTRVCSAATGSILEAMDRSGVRRVVAVSAQPVLRGGAGEPLWFRTTVRPLIRAVYRNVYADLERMERVLAASAADWTVLRPPYLTDRPATGRYRSAIEASVPNGSMARADLAQAMLDIVNDPATVRHAIGVGPAK</sequence>
<dbReference type="EMBL" id="JADBEB010000001">
    <property type="protein sequence ID" value="MBE1486320.1"/>
    <property type="molecule type" value="Genomic_DNA"/>
</dbReference>
<dbReference type="GO" id="GO:0004074">
    <property type="term" value="F:biliverdin reductase [NAD(P)H] activity"/>
    <property type="evidence" value="ECO:0007669"/>
    <property type="project" value="TreeGrafter"/>
</dbReference>
<protein>
    <submittedName>
        <fullName evidence="2">NADH-flavin reductase</fullName>
    </submittedName>
</protein>
<dbReference type="PANTHER" id="PTHR43355">
    <property type="entry name" value="FLAVIN REDUCTASE (NADPH)"/>
    <property type="match status" value="1"/>
</dbReference>
<dbReference type="PANTHER" id="PTHR43355:SF2">
    <property type="entry name" value="FLAVIN REDUCTASE (NADPH)"/>
    <property type="match status" value="1"/>
</dbReference>
<gene>
    <name evidence="2" type="ORF">H4W31_001958</name>
</gene>
<dbReference type="AlphaFoldDB" id="A0A927M3W6"/>
<dbReference type="Gene3D" id="3.40.50.720">
    <property type="entry name" value="NAD(P)-binding Rossmann-like Domain"/>
    <property type="match status" value="1"/>
</dbReference>
<proteinExistence type="predicted"/>
<evidence type="ECO:0000259" key="1">
    <source>
        <dbReference type="Pfam" id="PF13460"/>
    </source>
</evidence>
<dbReference type="InterPro" id="IPR051606">
    <property type="entry name" value="Polyketide_Oxido-like"/>
</dbReference>
<dbReference type="CDD" id="cd05244">
    <property type="entry name" value="BVR-B_like_SDR_a"/>
    <property type="match status" value="1"/>
</dbReference>
<dbReference type="InterPro" id="IPR036291">
    <property type="entry name" value="NAD(P)-bd_dom_sf"/>
</dbReference>
<dbReference type="GO" id="GO:0042602">
    <property type="term" value="F:riboflavin reductase (NADPH) activity"/>
    <property type="evidence" value="ECO:0007669"/>
    <property type="project" value="TreeGrafter"/>
</dbReference>
<name>A0A927M3W6_9ACTN</name>
<dbReference type="InterPro" id="IPR016040">
    <property type="entry name" value="NAD(P)-bd_dom"/>
</dbReference>
<dbReference type="Proteomes" id="UP000649753">
    <property type="component" value="Unassembled WGS sequence"/>
</dbReference>
<keyword evidence="3" id="KW-1185">Reference proteome</keyword>